<dbReference type="Proteomes" id="UP001300763">
    <property type="component" value="Unassembled WGS sequence"/>
</dbReference>
<gene>
    <name evidence="2" type="ORF">PGB27_24075</name>
</gene>
<dbReference type="Gene3D" id="3.40.50.300">
    <property type="entry name" value="P-loop containing nucleotide triphosphate hydrolases"/>
    <property type="match status" value="1"/>
</dbReference>
<dbReference type="SMART" id="SM00382">
    <property type="entry name" value="AAA"/>
    <property type="match status" value="1"/>
</dbReference>
<dbReference type="SUPFAM" id="SSF52540">
    <property type="entry name" value="P-loop containing nucleoside triphosphate hydrolases"/>
    <property type="match status" value="1"/>
</dbReference>
<accession>A0ABT5T2I3</accession>
<protein>
    <recommendedName>
        <fullName evidence="1">AAA+ ATPase domain-containing protein</fullName>
    </recommendedName>
</protein>
<keyword evidence="3" id="KW-1185">Reference proteome</keyword>
<sequence length="1613" mass="170779">MPEPSSASVGGAGGAAGVGLQDRVFAWAAAAMVAEQPLLGELVAGPVARVGAQTGHELDDVVVQTTLDNYALVQVKARLSLGTSSSSPLGKALQQAVAQYLAGPLRSADGAQRAVDPSRDALVLCTDSSAPATIRRDLPVALRRVVSHPPGTPLDQELNAGEEKALGVVLAHVRRLWVENVGHMAGDEALRGFLRALRVITVSAAEGEADQRAAIAQMSASTLSAADASEAWGHIVSEAHAASEERRWLDRAAVGQALANHRIYLVPPSRYAADIQALQELSIANLRALESEAGLPVGDGVFIERSVGEAALADDSGENLLIVGDAGTGKSAVAQQLARARSVTQTVVMLRASDIAGVNRLRLGSPLSAVLAAWTGPAALLVIDGVDALRGAEDREVLSALVLGLVGARWQTVATVRRFDARNNVRLKRAFRGDPLSGEPTQVDTSLARVRHLLVGDLTESELETGLASSAALGSVAAVAQPELRVLLRNPFNLRLAAELAPDLSINELLAIRSRLELLEAYWGWRVVETDQVARVALLRRLCRVMISARRLEVAEAEPVVAAVDSSSVEALLSAGVISGGSQFGDAAPRVLSFAHNILFDYATAIYVLLDPSEPQKLLPLLDDDPSLPLVARPSLEIAVDLLWSRAGGEVFWPLLLELAASPHELTSLAFAGRLLALVQEPRELEPLTPERGRPDQAAGLSPEQKIVSQVIGALRTSALPLAPDGALRPLAALARGLAENAASSVDLGLSFELLRALRDRFGDATDEDDRARAVAALLEGCRADPANRERLAGAALRLVSGAVVVSTEVRGAVGRLLDDRDALEQWGGTVLTWLPDVVVALAAHDRELSRRVASAIVTFRETRDEQVAFLDSPLLPMRESRAQQAQHGVWRLGQVFGELCAADLSLAALIFCDLAPAPPAEPDARWSLSVPGATGSLGYGSRAFMSPHDVEETAAHALAGALARAGAGDARAAVAALVANLRNVFAWSSLLTPEHDDDAVELGQAVLPALASGALLAHPVSAAAAAGLVAALADSQAGVDGELETAVLNAHSLLEAEAAEATHDADDEAWVHDVLQRQKDALTGCLRPDAVTSPALVARLAEIGPQGTPRPEPPVTVGASVSPWTATDRLREQGIELKAETDAVVRRLDEELRLVQSHNDERPDAQRRLPDLFTEADNVFEQDDELPQAALELLLDAAGALARDERVGHDSDRGRRLVELLLWAADQSECGSFLDSGRAWSPGFRDRGVSGLVTLLGRADWRESDSRPEIARVVGDALSDTSPLVRMLAAHAVSALHAGGTATDTASAIADLIRNETDEPVRQVLVRHLARGAARTPDIADATIDQVLGDHGNETVDPASELGRTALSLLAYLALVARTPSAVRRVEMWCADAVARSAYVAGFAQHARDYLNRADALGQNEVFRLLATATDVARTRWARDAADSRPGDTRSDLETSELQAAAHVANTIAEQIYFASGATDGVVDDGQLRERRGDLDQFARLAFPILSECASLGLPEPVHHVVQTMVFLAPSNESRALTAIAEAVPSNTPYAGDSLAGGLVMPYLRRLLTEHRHLVLVDDAGSSAFRRLLEVFAGAGNSEALELAYTFADVFR</sequence>
<evidence type="ECO:0000313" key="3">
    <source>
        <dbReference type="Proteomes" id="UP001300763"/>
    </source>
</evidence>
<reference evidence="2 3" key="1">
    <citation type="submission" date="2023-02" db="EMBL/GenBank/DDBJ databases">
        <title>Genome sequencing required for Actinomycetospora new species description.</title>
        <authorList>
            <person name="Saimee Y."/>
            <person name="Duangmal K."/>
        </authorList>
    </citation>
    <scope>NUCLEOTIDE SEQUENCE [LARGE SCALE GENOMIC DNA]</scope>
    <source>
        <strain evidence="2 3">DW7H6</strain>
    </source>
</reference>
<organism evidence="2 3">
    <name type="scientific">Actinomycetospora lemnae</name>
    <dbReference type="NCBI Taxonomy" id="3019891"/>
    <lineage>
        <taxon>Bacteria</taxon>
        <taxon>Bacillati</taxon>
        <taxon>Actinomycetota</taxon>
        <taxon>Actinomycetes</taxon>
        <taxon>Pseudonocardiales</taxon>
        <taxon>Pseudonocardiaceae</taxon>
        <taxon>Actinomycetospora</taxon>
    </lineage>
</organism>
<feature type="domain" description="AAA+ ATPase" evidence="1">
    <location>
        <begin position="316"/>
        <end position="502"/>
    </location>
</feature>
<proteinExistence type="predicted"/>
<dbReference type="EMBL" id="JAQZAO010000012">
    <property type="protein sequence ID" value="MDD7968432.1"/>
    <property type="molecule type" value="Genomic_DNA"/>
</dbReference>
<name>A0ABT5T2I3_9PSEU</name>
<evidence type="ECO:0000313" key="2">
    <source>
        <dbReference type="EMBL" id="MDD7968432.1"/>
    </source>
</evidence>
<dbReference type="InterPro" id="IPR027417">
    <property type="entry name" value="P-loop_NTPase"/>
</dbReference>
<evidence type="ECO:0000259" key="1">
    <source>
        <dbReference type="SMART" id="SM00382"/>
    </source>
</evidence>
<dbReference type="SUPFAM" id="SSF48371">
    <property type="entry name" value="ARM repeat"/>
    <property type="match status" value="1"/>
</dbReference>
<dbReference type="InterPro" id="IPR003593">
    <property type="entry name" value="AAA+_ATPase"/>
</dbReference>
<dbReference type="InterPro" id="IPR016024">
    <property type="entry name" value="ARM-type_fold"/>
</dbReference>
<comment type="caution">
    <text evidence="2">The sequence shown here is derived from an EMBL/GenBank/DDBJ whole genome shotgun (WGS) entry which is preliminary data.</text>
</comment>
<dbReference type="RefSeq" id="WP_274202963.1">
    <property type="nucleotide sequence ID" value="NZ_JAQZAO010000012.1"/>
</dbReference>